<feature type="transmembrane region" description="Helical" evidence="1">
    <location>
        <begin position="72"/>
        <end position="92"/>
    </location>
</feature>
<keyword evidence="2" id="KW-0732">Signal</keyword>
<gene>
    <name evidence="3" type="ORF">JOQ06_026551</name>
</gene>
<comment type="caution">
    <text evidence="3">The sequence shown here is derived from an EMBL/GenBank/DDBJ whole genome shotgun (WGS) entry which is preliminary data.</text>
</comment>
<evidence type="ECO:0000256" key="1">
    <source>
        <dbReference type="SAM" id="Phobius"/>
    </source>
</evidence>
<feature type="signal peptide" evidence="2">
    <location>
        <begin position="1"/>
        <end position="16"/>
    </location>
</feature>
<keyword evidence="1" id="KW-0812">Transmembrane</keyword>
<evidence type="ECO:0000313" key="4">
    <source>
        <dbReference type="Proteomes" id="UP001219934"/>
    </source>
</evidence>
<organism evidence="3 4">
    <name type="scientific">Pogonophryne albipinna</name>
    <dbReference type="NCBI Taxonomy" id="1090488"/>
    <lineage>
        <taxon>Eukaryota</taxon>
        <taxon>Metazoa</taxon>
        <taxon>Chordata</taxon>
        <taxon>Craniata</taxon>
        <taxon>Vertebrata</taxon>
        <taxon>Euteleostomi</taxon>
        <taxon>Actinopterygii</taxon>
        <taxon>Neopterygii</taxon>
        <taxon>Teleostei</taxon>
        <taxon>Neoteleostei</taxon>
        <taxon>Acanthomorphata</taxon>
        <taxon>Eupercaria</taxon>
        <taxon>Perciformes</taxon>
        <taxon>Notothenioidei</taxon>
        <taxon>Pogonophryne</taxon>
    </lineage>
</organism>
<keyword evidence="1" id="KW-1133">Transmembrane helix</keyword>
<name>A0AAD6FMV3_9TELE</name>
<keyword evidence="4" id="KW-1185">Reference proteome</keyword>
<accession>A0AAD6FMV3</accession>
<dbReference type="EMBL" id="JAPTMU010000007">
    <property type="protein sequence ID" value="KAJ4940242.1"/>
    <property type="molecule type" value="Genomic_DNA"/>
</dbReference>
<sequence length="157" mass="17175">MFGCCLALSLCHTAISKTSSPSRSAISVVPVPEFSDWAPLCHTPRTIHEPSLSPAIPTGLFSITAAEVRGPVSAGLMVLAASWLAALLVMLLQYSSLELRNFFYHTIPDCLAVIKSLGLLRRPRYIHRASRCKFFYSETPIPAVVSGRRSSSRDCPR</sequence>
<reference evidence="3" key="1">
    <citation type="submission" date="2022-11" db="EMBL/GenBank/DDBJ databases">
        <title>Chromosome-level genome of Pogonophryne albipinna.</title>
        <authorList>
            <person name="Jo E."/>
        </authorList>
    </citation>
    <scope>NUCLEOTIDE SEQUENCE</scope>
    <source>
        <strain evidence="3">SGF0006</strain>
        <tissue evidence="3">Muscle</tissue>
    </source>
</reference>
<evidence type="ECO:0000256" key="2">
    <source>
        <dbReference type="SAM" id="SignalP"/>
    </source>
</evidence>
<proteinExistence type="predicted"/>
<dbReference type="Proteomes" id="UP001219934">
    <property type="component" value="Unassembled WGS sequence"/>
</dbReference>
<dbReference type="AlphaFoldDB" id="A0AAD6FMV3"/>
<protein>
    <submittedName>
        <fullName evidence="3">Uncharacterized protein</fullName>
    </submittedName>
</protein>
<evidence type="ECO:0000313" key="3">
    <source>
        <dbReference type="EMBL" id="KAJ4940242.1"/>
    </source>
</evidence>
<keyword evidence="1" id="KW-0472">Membrane</keyword>
<feature type="chain" id="PRO_5042207581" evidence="2">
    <location>
        <begin position="17"/>
        <end position="157"/>
    </location>
</feature>